<dbReference type="InterPro" id="IPR052573">
    <property type="entry name" value="DnaJ_C_subfamily_28"/>
</dbReference>
<evidence type="ECO:0000259" key="1">
    <source>
        <dbReference type="PROSITE" id="PS50076"/>
    </source>
</evidence>
<dbReference type="PROSITE" id="PS50076">
    <property type="entry name" value="DNAJ_2"/>
    <property type="match status" value="1"/>
</dbReference>
<dbReference type="Gene3D" id="1.10.287.110">
    <property type="entry name" value="DnaJ domain"/>
    <property type="match status" value="1"/>
</dbReference>
<reference evidence="2" key="1">
    <citation type="journal article" date="2012" name="Insect Biochem. Mol. Biol.">
        <title>Transcriptome and full-length cDNA resources for the mountain pine beetle, Dendroctonus ponderosae Hopkins, a major insect pest of pine forests.</title>
        <authorList>
            <person name="Keeling C.I."/>
            <person name="Henderson H."/>
            <person name="Li M."/>
            <person name="Yuen M."/>
            <person name="Clark E.L."/>
            <person name="Fraser J.D."/>
            <person name="Huber D.P."/>
            <person name="Liao N.Y."/>
            <person name="Roderick Docking T."/>
            <person name="Birol I."/>
            <person name="Chan S.K."/>
            <person name="Taylor G.A."/>
            <person name="Palmquist D."/>
            <person name="Jones S.J."/>
            <person name="Bohlmann J."/>
        </authorList>
    </citation>
    <scope>NUCLEOTIDE SEQUENCE</scope>
    <source>
        <tissue evidence="2">Heads</tissue>
    </source>
</reference>
<dbReference type="PANTHER" id="PTHR39158:SF1">
    <property type="entry name" value="DNAJ HOMOLOG SUBFAMILY C MEMBER 28"/>
    <property type="match status" value="1"/>
</dbReference>
<evidence type="ECO:0000313" key="2">
    <source>
        <dbReference type="EMBL" id="AEE63548.1"/>
    </source>
</evidence>
<dbReference type="HOGENOM" id="CLU_040968_1_0_1"/>
<dbReference type="SUPFAM" id="SSF46565">
    <property type="entry name" value="Chaperone J-domain"/>
    <property type="match status" value="1"/>
</dbReference>
<dbReference type="AlphaFoldDB" id="J3JZB0"/>
<feature type="domain" description="J" evidence="1">
    <location>
        <begin position="37"/>
        <end position="123"/>
    </location>
</feature>
<dbReference type="Pfam" id="PF09350">
    <property type="entry name" value="DJC28_CD"/>
    <property type="match status" value="1"/>
</dbReference>
<dbReference type="InterPro" id="IPR018961">
    <property type="entry name" value="DnaJ_homolog_subfam-C_membr-28"/>
</dbReference>
<protein>
    <recommendedName>
        <fullName evidence="1">J domain-containing protein</fullName>
    </recommendedName>
</protein>
<organism evidence="2">
    <name type="scientific">Dendroctonus ponderosae</name>
    <name type="common">Mountain pine beetle</name>
    <dbReference type="NCBI Taxonomy" id="77166"/>
    <lineage>
        <taxon>Eukaryota</taxon>
        <taxon>Metazoa</taxon>
        <taxon>Ecdysozoa</taxon>
        <taxon>Arthropoda</taxon>
        <taxon>Hexapoda</taxon>
        <taxon>Insecta</taxon>
        <taxon>Pterygota</taxon>
        <taxon>Neoptera</taxon>
        <taxon>Endopterygota</taxon>
        <taxon>Coleoptera</taxon>
        <taxon>Polyphaga</taxon>
        <taxon>Cucujiformia</taxon>
        <taxon>Curculionidae</taxon>
        <taxon>Scolytinae</taxon>
        <taxon>Dendroctonus</taxon>
    </lineage>
</organism>
<dbReference type="InterPro" id="IPR001623">
    <property type="entry name" value="DnaJ_domain"/>
</dbReference>
<dbReference type="SMART" id="SM00271">
    <property type="entry name" value="DnaJ"/>
    <property type="match status" value="1"/>
</dbReference>
<dbReference type="OrthoDB" id="1922282at2759"/>
<name>J3JZB0_DENPD</name>
<sequence>MALIASKLNSLRICPLKIQNNVVVHYSKFFHGKEYKKCFKTLEIDERSDQEQIRIAYLQLVKRFRPDSGTEEANADKFHEIDNAFRTLMHRKSKEVDVVDEAIVQEQDIKHTAPQHRQYLSYGGVGSGNPYQREKQYTKMRAMQASENLYNHRMGKVSAGEHALMDKMPLKHKIKTKYGFDRLVEDLIQESMSRGEFSNLKNSGKPLPDHQNRNPYVDFTTHKLNEVLIENGFTPEWILLQKEIREEATSLRKSLFSERQYFGSYPLSVEDNIEWSEKVYNYKQVVDQLNKKIAKFNLVVPVLNKQMIQISLEREAQRVMVIGKGYEDLRHSDQRPTKYKKELKQPAANSINIFGLLEYMFKTK</sequence>
<accession>J3JZB0</accession>
<proteinExistence type="evidence at transcript level"/>
<dbReference type="CDD" id="cd06257">
    <property type="entry name" value="DnaJ"/>
    <property type="match status" value="1"/>
</dbReference>
<dbReference type="PANTHER" id="PTHR39158">
    <property type="entry name" value="OS08G0560600 PROTEIN"/>
    <property type="match status" value="1"/>
</dbReference>
<dbReference type="Pfam" id="PF00226">
    <property type="entry name" value="DnaJ"/>
    <property type="match status" value="1"/>
</dbReference>
<dbReference type="EMBL" id="BT128591">
    <property type="protein sequence ID" value="AEE63548.1"/>
    <property type="molecule type" value="mRNA"/>
</dbReference>
<dbReference type="InterPro" id="IPR036869">
    <property type="entry name" value="J_dom_sf"/>
</dbReference>